<dbReference type="AlphaFoldDB" id="A0A834WLF0"/>
<feature type="region of interest" description="Disordered" evidence="1">
    <location>
        <begin position="61"/>
        <end position="87"/>
    </location>
</feature>
<sequence length="115" mass="12149">MADMTGVTSTANPNVHQTMNQRSRTSQIPVGVTEATSHAPLATNMANIVNICLYPSDSTKGDPLFSQRSSEPCARKPGESSSSRSATSLTIGAASYGHTVQNCVRQCTRLIVPVP</sequence>
<feature type="region of interest" description="Disordered" evidence="1">
    <location>
        <begin position="1"/>
        <end position="29"/>
    </location>
</feature>
<proteinExistence type="predicted"/>
<organism evidence="2 3">
    <name type="scientific">Senna tora</name>
    <dbReference type="NCBI Taxonomy" id="362788"/>
    <lineage>
        <taxon>Eukaryota</taxon>
        <taxon>Viridiplantae</taxon>
        <taxon>Streptophyta</taxon>
        <taxon>Embryophyta</taxon>
        <taxon>Tracheophyta</taxon>
        <taxon>Spermatophyta</taxon>
        <taxon>Magnoliopsida</taxon>
        <taxon>eudicotyledons</taxon>
        <taxon>Gunneridae</taxon>
        <taxon>Pentapetalae</taxon>
        <taxon>rosids</taxon>
        <taxon>fabids</taxon>
        <taxon>Fabales</taxon>
        <taxon>Fabaceae</taxon>
        <taxon>Caesalpinioideae</taxon>
        <taxon>Cassia clade</taxon>
        <taxon>Senna</taxon>
    </lineage>
</organism>
<comment type="caution">
    <text evidence="2">The sequence shown here is derived from an EMBL/GenBank/DDBJ whole genome shotgun (WGS) entry which is preliminary data.</text>
</comment>
<keyword evidence="3" id="KW-1185">Reference proteome</keyword>
<evidence type="ECO:0000313" key="3">
    <source>
        <dbReference type="Proteomes" id="UP000634136"/>
    </source>
</evidence>
<feature type="compositionally biased region" description="Polar residues" evidence="1">
    <location>
        <begin position="1"/>
        <end position="28"/>
    </location>
</feature>
<dbReference type="Proteomes" id="UP000634136">
    <property type="component" value="Unassembled WGS sequence"/>
</dbReference>
<protein>
    <submittedName>
        <fullName evidence="2">Uncharacterized protein</fullName>
    </submittedName>
</protein>
<evidence type="ECO:0000313" key="2">
    <source>
        <dbReference type="EMBL" id="KAF7823626.1"/>
    </source>
</evidence>
<dbReference type="EMBL" id="JAAIUW010000007">
    <property type="protein sequence ID" value="KAF7823626.1"/>
    <property type="molecule type" value="Genomic_DNA"/>
</dbReference>
<evidence type="ECO:0000256" key="1">
    <source>
        <dbReference type="SAM" id="MobiDB-lite"/>
    </source>
</evidence>
<accession>A0A834WLF0</accession>
<gene>
    <name evidence="2" type="ORF">G2W53_021770</name>
</gene>
<name>A0A834WLF0_9FABA</name>
<reference evidence="2" key="1">
    <citation type="submission" date="2020-09" db="EMBL/GenBank/DDBJ databases">
        <title>Genome-Enabled Discovery of Anthraquinone Biosynthesis in Senna tora.</title>
        <authorList>
            <person name="Kang S.-H."/>
            <person name="Pandey R.P."/>
            <person name="Lee C.-M."/>
            <person name="Sim J.-S."/>
            <person name="Jeong J.-T."/>
            <person name="Choi B.-S."/>
            <person name="Jung M."/>
            <person name="Ginzburg D."/>
            <person name="Zhao K."/>
            <person name="Won S.Y."/>
            <person name="Oh T.-J."/>
            <person name="Yu Y."/>
            <person name="Kim N.-H."/>
            <person name="Lee O.R."/>
            <person name="Lee T.-H."/>
            <person name="Bashyal P."/>
            <person name="Kim T.-S."/>
            <person name="Lee W.-H."/>
            <person name="Kawkins C."/>
            <person name="Kim C.-K."/>
            <person name="Kim J.S."/>
            <person name="Ahn B.O."/>
            <person name="Rhee S.Y."/>
            <person name="Sohng J.K."/>
        </authorList>
    </citation>
    <scope>NUCLEOTIDE SEQUENCE</scope>
    <source>
        <tissue evidence="2">Leaf</tissue>
    </source>
</reference>